<dbReference type="CDD" id="cd00202">
    <property type="entry name" value="ZnF_GATA"/>
    <property type="match status" value="1"/>
</dbReference>
<dbReference type="GO" id="GO:0043565">
    <property type="term" value="F:sequence-specific DNA binding"/>
    <property type="evidence" value="ECO:0007669"/>
    <property type="project" value="InterPro"/>
</dbReference>
<evidence type="ECO:0000256" key="9">
    <source>
        <dbReference type="PROSITE-ProRule" id="PRU00094"/>
    </source>
</evidence>
<dbReference type="EMBL" id="QJKJ01002453">
    <property type="protein sequence ID" value="RDY02820.1"/>
    <property type="molecule type" value="Genomic_DNA"/>
</dbReference>
<dbReference type="GO" id="GO:0008270">
    <property type="term" value="F:zinc ion binding"/>
    <property type="evidence" value="ECO:0007669"/>
    <property type="project" value="UniProtKB-KW"/>
</dbReference>
<dbReference type="SUPFAM" id="SSF57716">
    <property type="entry name" value="Glucocorticoid receptor-like (DNA-binding domain)"/>
    <property type="match status" value="1"/>
</dbReference>
<dbReference type="PROSITE" id="PS50114">
    <property type="entry name" value="GATA_ZN_FINGER_2"/>
    <property type="match status" value="1"/>
</dbReference>
<keyword evidence="13" id="KW-1185">Reference proteome</keyword>
<feature type="region of interest" description="Disordered" evidence="10">
    <location>
        <begin position="177"/>
        <end position="214"/>
    </location>
</feature>
<keyword evidence="4" id="KW-0805">Transcription regulation</keyword>
<dbReference type="SMART" id="SM00401">
    <property type="entry name" value="ZnF_GATA"/>
    <property type="match status" value="1"/>
</dbReference>
<organism evidence="12 13">
    <name type="scientific">Mucuna pruriens</name>
    <name type="common">Velvet bean</name>
    <name type="synonym">Dolichos pruriens</name>
    <dbReference type="NCBI Taxonomy" id="157652"/>
    <lineage>
        <taxon>Eukaryota</taxon>
        <taxon>Viridiplantae</taxon>
        <taxon>Streptophyta</taxon>
        <taxon>Embryophyta</taxon>
        <taxon>Tracheophyta</taxon>
        <taxon>Spermatophyta</taxon>
        <taxon>Magnoliopsida</taxon>
        <taxon>eudicotyledons</taxon>
        <taxon>Gunneridae</taxon>
        <taxon>Pentapetalae</taxon>
        <taxon>rosids</taxon>
        <taxon>fabids</taxon>
        <taxon>Fabales</taxon>
        <taxon>Fabaceae</taxon>
        <taxon>Papilionoideae</taxon>
        <taxon>50 kb inversion clade</taxon>
        <taxon>NPAAA clade</taxon>
        <taxon>indigoferoid/millettioid clade</taxon>
        <taxon>Phaseoleae</taxon>
        <taxon>Mucuna</taxon>
    </lineage>
</organism>
<feature type="domain" description="GATA-type" evidence="11">
    <location>
        <begin position="140"/>
        <end position="166"/>
    </location>
</feature>
<comment type="caution">
    <text evidence="12">The sequence shown here is derived from an EMBL/GenBank/DDBJ whole genome shotgun (WGS) entry which is preliminary data.</text>
</comment>
<evidence type="ECO:0000256" key="4">
    <source>
        <dbReference type="ARBA" id="ARBA00023015"/>
    </source>
</evidence>
<accession>A0A371HJ81</accession>
<keyword evidence="5" id="KW-0238">DNA-binding</keyword>
<dbReference type="AlphaFoldDB" id="A0A371HJ81"/>
<reference evidence="12" key="1">
    <citation type="submission" date="2018-05" db="EMBL/GenBank/DDBJ databases">
        <title>Draft genome of Mucuna pruriens seed.</title>
        <authorList>
            <person name="Nnadi N.E."/>
            <person name="Vos R."/>
            <person name="Hasami M.H."/>
            <person name="Devisetty U.K."/>
            <person name="Aguiy J.C."/>
        </authorList>
    </citation>
    <scope>NUCLEOTIDE SEQUENCE [LARGE SCALE GENOMIC DNA]</scope>
    <source>
        <strain evidence="12">JCA_2017</strain>
    </source>
</reference>
<evidence type="ECO:0000256" key="10">
    <source>
        <dbReference type="SAM" id="MobiDB-lite"/>
    </source>
</evidence>
<feature type="non-terminal residue" evidence="12">
    <location>
        <position position="1"/>
    </location>
</feature>
<dbReference type="STRING" id="157652.A0A371HJ81"/>
<evidence type="ECO:0000256" key="6">
    <source>
        <dbReference type="ARBA" id="ARBA00023163"/>
    </source>
</evidence>
<keyword evidence="1" id="KW-0479">Metal-binding</keyword>
<dbReference type="InterPro" id="IPR000679">
    <property type="entry name" value="Znf_GATA"/>
</dbReference>
<evidence type="ECO:0000256" key="7">
    <source>
        <dbReference type="ARBA" id="ARBA00024019"/>
    </source>
</evidence>
<dbReference type="Proteomes" id="UP000257109">
    <property type="component" value="Unassembled WGS sequence"/>
</dbReference>
<gene>
    <name evidence="12" type="primary">GATA29</name>
    <name evidence="12" type="ORF">CR513_13671</name>
</gene>
<dbReference type="Gene3D" id="3.30.50.10">
    <property type="entry name" value="Erythroid Transcription Factor GATA-1, subunit A"/>
    <property type="match status" value="1"/>
</dbReference>
<evidence type="ECO:0000256" key="8">
    <source>
        <dbReference type="ARBA" id="ARBA00037539"/>
    </source>
</evidence>
<evidence type="ECO:0000256" key="2">
    <source>
        <dbReference type="ARBA" id="ARBA00022771"/>
    </source>
</evidence>
<dbReference type="GO" id="GO:0006355">
    <property type="term" value="P:regulation of DNA-templated transcription"/>
    <property type="evidence" value="ECO:0007669"/>
    <property type="project" value="InterPro"/>
</dbReference>
<evidence type="ECO:0000259" key="11">
    <source>
        <dbReference type="PROSITE" id="PS50114"/>
    </source>
</evidence>
<dbReference type="PANTHER" id="PTHR47172">
    <property type="entry name" value="OS01G0976800 PROTEIN"/>
    <property type="match status" value="1"/>
</dbReference>
<dbReference type="PANTHER" id="PTHR47172:SF9">
    <property type="entry name" value="GATA TRANSCRIPTION FACTOR 23"/>
    <property type="match status" value="1"/>
</dbReference>
<comment type="function">
    <text evidence="8">Transcriptional regulator that specifically binds 5'-GATA-3' or 5'-GAT-3' motifs within gene promoters.</text>
</comment>
<proteinExistence type="inferred from homology"/>
<evidence type="ECO:0000256" key="1">
    <source>
        <dbReference type="ARBA" id="ARBA00022723"/>
    </source>
</evidence>
<keyword evidence="2 9" id="KW-0863">Zinc-finger</keyword>
<protein>
    <submittedName>
        <fullName evidence="12">GATA transcription factor 29</fullName>
    </submittedName>
</protein>
<keyword evidence="6" id="KW-0804">Transcription</keyword>
<evidence type="ECO:0000313" key="13">
    <source>
        <dbReference type="Proteomes" id="UP000257109"/>
    </source>
</evidence>
<dbReference type="InterPro" id="IPR013088">
    <property type="entry name" value="Znf_NHR/GATA"/>
</dbReference>
<comment type="similarity">
    <text evidence="7">Belongs to the type IV zinc-finger family. Class B subfamily.</text>
</comment>
<sequence>MDFGKTNEAEAFNSKVHDFDLNTAYVEEDFDVNAENEFSSPILINNTDQASQNCIENMVIVDANKDNDEVHQSSEVDTTIEANFAAEGATSEDTKQVEAKYIVSVSFAPVRMSRGRRRRYRHGGEAKLSDSDKFCTNFYCKTRRTPLWRKGPLGPQTLCNACGLQYIKMVSHRGSDLPAAVPHEGDASTTHDDDGASPGCDGSPDETMPGDSNL</sequence>
<evidence type="ECO:0000256" key="3">
    <source>
        <dbReference type="ARBA" id="ARBA00022833"/>
    </source>
</evidence>
<evidence type="ECO:0000256" key="5">
    <source>
        <dbReference type="ARBA" id="ARBA00023125"/>
    </source>
</evidence>
<keyword evidence="3" id="KW-0862">Zinc</keyword>
<feature type="compositionally biased region" description="Basic and acidic residues" evidence="10">
    <location>
        <begin position="183"/>
        <end position="194"/>
    </location>
</feature>
<dbReference type="Pfam" id="PF00320">
    <property type="entry name" value="GATA"/>
    <property type="match status" value="1"/>
</dbReference>
<dbReference type="OrthoDB" id="2162994at2759"/>
<name>A0A371HJ81_MUCPR</name>
<evidence type="ECO:0000313" key="12">
    <source>
        <dbReference type="EMBL" id="RDY02820.1"/>
    </source>
</evidence>